<sequence length="170" mass="19453">MGLQNAQDISESWLKCIHDSVQPTVVAEVVILYIQTCNINNIISNKIKQRPSNFAQFLIENIKESIYSARINEQYDIAAILVGVAKNKSKDTSYGTHKTSEETQKGSNSCKQATDGKNGLKFNSLLEYFRDEKKIKEWWEYIEEIEMLLQDDVNIAIALWQHGIFPVIPQ</sequence>
<dbReference type="EMBL" id="ASPP01006022">
    <property type="protein sequence ID" value="ETO29498.1"/>
    <property type="molecule type" value="Genomic_DNA"/>
</dbReference>
<dbReference type="Proteomes" id="UP000023152">
    <property type="component" value="Unassembled WGS sequence"/>
</dbReference>
<reference evidence="2 3" key="1">
    <citation type="journal article" date="2013" name="Curr. Biol.">
        <title>The Genome of the Foraminiferan Reticulomyxa filosa.</title>
        <authorList>
            <person name="Glockner G."/>
            <person name="Hulsmann N."/>
            <person name="Schleicher M."/>
            <person name="Noegel A.A."/>
            <person name="Eichinger L."/>
            <person name="Gallinger C."/>
            <person name="Pawlowski J."/>
            <person name="Sierra R."/>
            <person name="Euteneuer U."/>
            <person name="Pillet L."/>
            <person name="Moustafa A."/>
            <person name="Platzer M."/>
            <person name="Groth M."/>
            <person name="Szafranski K."/>
            <person name="Schliwa M."/>
        </authorList>
    </citation>
    <scope>NUCLEOTIDE SEQUENCE [LARGE SCALE GENOMIC DNA]</scope>
</reference>
<gene>
    <name evidence="2" type="ORF">RFI_07619</name>
</gene>
<name>X6NU99_RETFI</name>
<accession>X6NU99</accession>
<proteinExistence type="predicted"/>
<feature type="non-terminal residue" evidence="2">
    <location>
        <position position="170"/>
    </location>
</feature>
<evidence type="ECO:0000256" key="1">
    <source>
        <dbReference type="SAM" id="MobiDB-lite"/>
    </source>
</evidence>
<dbReference type="AlphaFoldDB" id="X6NU99"/>
<evidence type="ECO:0000313" key="2">
    <source>
        <dbReference type="EMBL" id="ETO29498.1"/>
    </source>
</evidence>
<protein>
    <submittedName>
        <fullName evidence="2">Uncharacterized protein</fullName>
    </submittedName>
</protein>
<feature type="region of interest" description="Disordered" evidence="1">
    <location>
        <begin position="91"/>
        <end position="112"/>
    </location>
</feature>
<evidence type="ECO:0000313" key="3">
    <source>
        <dbReference type="Proteomes" id="UP000023152"/>
    </source>
</evidence>
<organism evidence="2 3">
    <name type="scientific">Reticulomyxa filosa</name>
    <dbReference type="NCBI Taxonomy" id="46433"/>
    <lineage>
        <taxon>Eukaryota</taxon>
        <taxon>Sar</taxon>
        <taxon>Rhizaria</taxon>
        <taxon>Retaria</taxon>
        <taxon>Foraminifera</taxon>
        <taxon>Monothalamids</taxon>
        <taxon>Reticulomyxidae</taxon>
        <taxon>Reticulomyxa</taxon>
    </lineage>
</organism>
<keyword evidence="3" id="KW-1185">Reference proteome</keyword>
<comment type="caution">
    <text evidence="2">The sequence shown here is derived from an EMBL/GenBank/DDBJ whole genome shotgun (WGS) entry which is preliminary data.</text>
</comment>